<name>A0A1C6VE17_9ACTN</name>
<protein>
    <submittedName>
        <fullName evidence="2">Uncharacterized protein</fullName>
    </submittedName>
</protein>
<gene>
    <name evidence="2" type="ORF">GA0070617_5516</name>
</gene>
<dbReference type="AlphaFoldDB" id="A0A1C6VE17"/>
<proteinExistence type="predicted"/>
<reference evidence="3" key="1">
    <citation type="submission" date="2016-06" db="EMBL/GenBank/DDBJ databases">
        <authorList>
            <person name="Varghese N."/>
            <person name="Submissions Spin"/>
        </authorList>
    </citation>
    <scope>NUCLEOTIDE SEQUENCE [LARGE SCALE GENOMIC DNA]</scope>
    <source>
        <strain evidence="3">DSM 45577</strain>
    </source>
</reference>
<organism evidence="2 3">
    <name type="scientific">Micromonospora yangpuensis</name>
    <dbReference type="NCBI Taxonomy" id="683228"/>
    <lineage>
        <taxon>Bacteria</taxon>
        <taxon>Bacillati</taxon>
        <taxon>Actinomycetota</taxon>
        <taxon>Actinomycetes</taxon>
        <taxon>Micromonosporales</taxon>
        <taxon>Micromonosporaceae</taxon>
        <taxon>Micromonospora</taxon>
    </lineage>
</organism>
<accession>A0A1C6VE17</accession>
<dbReference type="STRING" id="683228.GA0070617_5516"/>
<dbReference type="Proteomes" id="UP000198937">
    <property type="component" value="Unassembled WGS sequence"/>
</dbReference>
<feature type="region of interest" description="Disordered" evidence="1">
    <location>
        <begin position="132"/>
        <end position="153"/>
    </location>
</feature>
<dbReference type="EMBL" id="FMIA01000002">
    <property type="protein sequence ID" value="SCL64621.1"/>
    <property type="molecule type" value="Genomic_DNA"/>
</dbReference>
<sequence>MTLFRFGGGPADWSTTTATISGVDNVARFKASSVLRCWAAREGDNRITDLADATGTPVTEIPVTASSLHPAGHWPEWFGPQPKLYVSVDDGPRVLMVTTDMPELAGQAQAQATQAAQLAQAAAGAAAELAAASSVPAHEERADPHPGYLTTSRGDTRYQRTTVTVGALAVPLEVVTLTTSPAVDASDIRQIWVAGRKTSWLNERGLPRAEQPEEEPWDAPLTLVIARNGTGRALLVQRRDAGSIRRDVGGIDARGRWVTSDQAWTPISTVDPGSTGAYAADTSDEVQTLAIRWDTNDLVRFGGRLSCTGITAGQALLQIPGPFVPLSRRLLAATTLGGDLVPVEAMPDGRLVARRTVPGPAILSVDDLTYVRITGQTGGEVGDGWTLTHAGSATPGTTSPLTITYAGVAGRLYVLVLARSTATDQYTGVTAGANTWTLRTAAPSSGSVGRRIEVWTCQATATFSSVVAAMSGGGIGYASLYEITGHNPSAPVDSAAVTSGIRSASLTPEAYLVTPSGPGRLVLAAVQANNNTTDQITPSAGWTTLPSASGGPKVVYRLDAPVEAQGPAWTLANSVGSGHALVALNPA</sequence>
<dbReference type="RefSeq" id="WP_091444903.1">
    <property type="nucleotide sequence ID" value="NZ_BMMJ01000007.1"/>
</dbReference>
<evidence type="ECO:0000313" key="3">
    <source>
        <dbReference type="Proteomes" id="UP000198937"/>
    </source>
</evidence>
<evidence type="ECO:0000256" key="1">
    <source>
        <dbReference type="SAM" id="MobiDB-lite"/>
    </source>
</evidence>
<dbReference type="OrthoDB" id="3400544at2"/>
<evidence type="ECO:0000313" key="2">
    <source>
        <dbReference type="EMBL" id="SCL64621.1"/>
    </source>
</evidence>
<keyword evidence="3" id="KW-1185">Reference proteome</keyword>